<dbReference type="AlphaFoldDB" id="A0A834FLH3"/>
<feature type="compositionally biased region" description="Basic and acidic residues" evidence="1">
    <location>
        <begin position="22"/>
        <end position="38"/>
    </location>
</feature>
<dbReference type="EMBL" id="WKFB01000095">
    <property type="protein sequence ID" value="KAF6736176.1"/>
    <property type="molecule type" value="Genomic_DNA"/>
</dbReference>
<organism evidence="2 3">
    <name type="scientific">Oryzias melastigma</name>
    <name type="common">Marine medaka</name>
    <dbReference type="NCBI Taxonomy" id="30732"/>
    <lineage>
        <taxon>Eukaryota</taxon>
        <taxon>Metazoa</taxon>
        <taxon>Chordata</taxon>
        <taxon>Craniata</taxon>
        <taxon>Vertebrata</taxon>
        <taxon>Euteleostomi</taxon>
        <taxon>Actinopterygii</taxon>
        <taxon>Neopterygii</taxon>
        <taxon>Teleostei</taxon>
        <taxon>Neoteleostei</taxon>
        <taxon>Acanthomorphata</taxon>
        <taxon>Ovalentaria</taxon>
        <taxon>Atherinomorphae</taxon>
        <taxon>Beloniformes</taxon>
        <taxon>Adrianichthyidae</taxon>
        <taxon>Oryziinae</taxon>
        <taxon>Oryzias</taxon>
    </lineage>
</organism>
<protein>
    <submittedName>
        <fullName evidence="2">Uncharacterized protein</fullName>
    </submittedName>
</protein>
<gene>
    <name evidence="2" type="ORF">FQA47_020381</name>
</gene>
<name>A0A834FLH3_ORYME</name>
<evidence type="ECO:0000313" key="2">
    <source>
        <dbReference type="EMBL" id="KAF6736176.1"/>
    </source>
</evidence>
<dbReference type="Proteomes" id="UP000646548">
    <property type="component" value="Unassembled WGS sequence"/>
</dbReference>
<evidence type="ECO:0000256" key="1">
    <source>
        <dbReference type="SAM" id="MobiDB-lite"/>
    </source>
</evidence>
<comment type="caution">
    <text evidence="2">The sequence shown here is derived from an EMBL/GenBank/DDBJ whole genome shotgun (WGS) entry which is preliminary data.</text>
</comment>
<proteinExistence type="predicted"/>
<feature type="region of interest" description="Disordered" evidence="1">
    <location>
        <begin position="20"/>
        <end position="58"/>
    </location>
</feature>
<accession>A0A834FLH3</accession>
<sequence>MNVSTRPMLSLEGYSRRLSHFGCEERRDPRTRPGDQRLRAGPPAPLLQRREQRLAGRSGRNCFKLDVTRRKHDVVKPWGRESGVLAHNYGGLQALLFGSKRQSPAGGEASDREPPGKAGIYGCC</sequence>
<evidence type="ECO:0000313" key="3">
    <source>
        <dbReference type="Proteomes" id="UP000646548"/>
    </source>
</evidence>
<reference evidence="2" key="1">
    <citation type="journal article" name="BMC Genomics">
        <title>Long-read sequencing and de novo genome assembly of marine medaka (Oryzias melastigma).</title>
        <authorList>
            <person name="Liang P."/>
            <person name="Saqib H.S.A."/>
            <person name="Ni X."/>
            <person name="Shen Y."/>
        </authorList>
    </citation>
    <scope>NUCLEOTIDE SEQUENCE</scope>
    <source>
        <strain evidence="2">Bigg-433</strain>
    </source>
</reference>
<feature type="region of interest" description="Disordered" evidence="1">
    <location>
        <begin position="101"/>
        <end position="124"/>
    </location>
</feature>